<dbReference type="PROSITE" id="PS50994">
    <property type="entry name" value="INTEGRASE"/>
    <property type="match status" value="1"/>
</dbReference>
<gene>
    <name evidence="4" type="ORF">B5V51_732</name>
</gene>
<feature type="region of interest" description="Disordered" evidence="2">
    <location>
        <begin position="298"/>
        <end position="347"/>
    </location>
</feature>
<dbReference type="STRING" id="7102.A0A2A4JM87"/>
<dbReference type="SUPFAM" id="SSF53098">
    <property type="entry name" value="Ribonuclease H-like"/>
    <property type="match status" value="1"/>
</dbReference>
<dbReference type="FunFam" id="3.30.420.10:FF:000063">
    <property type="entry name" value="Retrovirus-related Pol polyprotein from transposon 297-like Protein"/>
    <property type="match status" value="1"/>
</dbReference>
<dbReference type="InterPro" id="IPR001584">
    <property type="entry name" value="Integrase_cat-core"/>
</dbReference>
<evidence type="ECO:0000313" key="4">
    <source>
        <dbReference type="EMBL" id="PCG72543.1"/>
    </source>
</evidence>
<feature type="region of interest" description="Disordered" evidence="2">
    <location>
        <begin position="242"/>
        <end position="261"/>
    </location>
</feature>
<organism evidence="4">
    <name type="scientific">Heliothis virescens</name>
    <name type="common">Tobacco budworm moth</name>
    <dbReference type="NCBI Taxonomy" id="7102"/>
    <lineage>
        <taxon>Eukaryota</taxon>
        <taxon>Metazoa</taxon>
        <taxon>Ecdysozoa</taxon>
        <taxon>Arthropoda</taxon>
        <taxon>Hexapoda</taxon>
        <taxon>Insecta</taxon>
        <taxon>Pterygota</taxon>
        <taxon>Neoptera</taxon>
        <taxon>Endopterygota</taxon>
        <taxon>Lepidoptera</taxon>
        <taxon>Glossata</taxon>
        <taxon>Ditrysia</taxon>
        <taxon>Noctuoidea</taxon>
        <taxon>Noctuidae</taxon>
        <taxon>Heliothinae</taxon>
        <taxon>Heliothis</taxon>
    </lineage>
</organism>
<name>A0A2A4JM87_HELVI</name>
<protein>
    <recommendedName>
        <fullName evidence="1">RNA-directed DNA polymerase</fullName>
        <ecNumber evidence="1">2.7.7.49</ecNumber>
    </recommendedName>
</protein>
<sequence length="363" mass="40482">MKNLSRNYVYWPKLDDDLERLCRSCEPCRMVRDAAPRADLHPWEYPLFPWQRLHADFAEYLGKKYLILVDAHSKWIEALPMGRTDAQATITALMTVFSRFGLPSQLVTDNGPPFLSHEFKEYCMNNCISHVTSAPYRPQGNGAAENAVKTIKKALKRAVHSGENVLQALNTFLFHYRNCDHATTGVSPAVLLTGRRMRMRLDALRPDVKQVVRAAQQRQVAHAGGKPQPTIRVGEPVLARDYTSTPNKWSTGTVSKSSGPVSYRIDMGNGVEWRRHRDQILPMGNKSRLSLSRASIVTHGGENEGSDHEVDDTFEDASEASNELATEPNEAVAPNQSSPPPPPLGVSARALRAHVRAVNKDKI</sequence>
<dbReference type="EMBL" id="NWSH01001115">
    <property type="protein sequence ID" value="PCG72543.1"/>
    <property type="molecule type" value="Genomic_DNA"/>
</dbReference>
<dbReference type="PANTHER" id="PTHR37984">
    <property type="entry name" value="PROTEIN CBG26694"/>
    <property type="match status" value="1"/>
</dbReference>
<evidence type="ECO:0000256" key="1">
    <source>
        <dbReference type="ARBA" id="ARBA00012493"/>
    </source>
</evidence>
<dbReference type="Gene3D" id="3.30.420.10">
    <property type="entry name" value="Ribonuclease H-like superfamily/Ribonuclease H"/>
    <property type="match status" value="1"/>
</dbReference>
<dbReference type="GO" id="GO:0003964">
    <property type="term" value="F:RNA-directed DNA polymerase activity"/>
    <property type="evidence" value="ECO:0007669"/>
    <property type="project" value="UniProtKB-EC"/>
</dbReference>
<dbReference type="AlphaFoldDB" id="A0A2A4JM87"/>
<dbReference type="InterPro" id="IPR041588">
    <property type="entry name" value="Integrase_H2C2"/>
</dbReference>
<reference evidence="4" key="1">
    <citation type="submission" date="2017-09" db="EMBL/GenBank/DDBJ databases">
        <title>Contemporary evolution of a Lepidopteran species, Heliothis virescens, in response to modern agricultural practices.</title>
        <authorList>
            <person name="Fritz M.L."/>
            <person name="Deyonke A.M."/>
            <person name="Papanicolaou A."/>
            <person name="Micinski S."/>
            <person name="Westbrook J."/>
            <person name="Gould F."/>
        </authorList>
    </citation>
    <scope>NUCLEOTIDE SEQUENCE [LARGE SCALE GENOMIC DNA]</scope>
    <source>
        <strain evidence="4">HvINT-</strain>
        <tissue evidence="4">Whole body</tissue>
    </source>
</reference>
<dbReference type="GO" id="GO:0003676">
    <property type="term" value="F:nucleic acid binding"/>
    <property type="evidence" value="ECO:0007669"/>
    <property type="project" value="InterPro"/>
</dbReference>
<dbReference type="EC" id="2.7.7.49" evidence="1"/>
<dbReference type="Pfam" id="PF00665">
    <property type="entry name" value="rve"/>
    <property type="match status" value="1"/>
</dbReference>
<comment type="caution">
    <text evidence="4">The sequence shown here is derived from an EMBL/GenBank/DDBJ whole genome shotgun (WGS) entry which is preliminary data.</text>
</comment>
<dbReference type="PANTHER" id="PTHR37984:SF5">
    <property type="entry name" value="PROTEIN NYNRIN-LIKE"/>
    <property type="match status" value="1"/>
</dbReference>
<dbReference type="InterPro" id="IPR050951">
    <property type="entry name" value="Retrovirus_Pol_polyprotein"/>
</dbReference>
<dbReference type="InterPro" id="IPR036397">
    <property type="entry name" value="RNaseH_sf"/>
</dbReference>
<dbReference type="Pfam" id="PF17921">
    <property type="entry name" value="Integrase_H2C2"/>
    <property type="match status" value="1"/>
</dbReference>
<feature type="compositionally biased region" description="Acidic residues" evidence="2">
    <location>
        <begin position="309"/>
        <end position="318"/>
    </location>
</feature>
<feature type="domain" description="Integrase catalytic" evidence="3">
    <location>
        <begin position="45"/>
        <end position="196"/>
    </location>
</feature>
<dbReference type="GO" id="GO:0015074">
    <property type="term" value="P:DNA integration"/>
    <property type="evidence" value="ECO:0007669"/>
    <property type="project" value="InterPro"/>
</dbReference>
<proteinExistence type="predicted"/>
<feature type="compositionally biased region" description="Polar residues" evidence="2">
    <location>
        <begin position="242"/>
        <end position="260"/>
    </location>
</feature>
<dbReference type="InterPro" id="IPR012337">
    <property type="entry name" value="RNaseH-like_sf"/>
</dbReference>
<evidence type="ECO:0000256" key="2">
    <source>
        <dbReference type="SAM" id="MobiDB-lite"/>
    </source>
</evidence>
<accession>A0A2A4JM87</accession>
<evidence type="ECO:0000259" key="3">
    <source>
        <dbReference type="PROSITE" id="PS50994"/>
    </source>
</evidence>